<feature type="compositionally biased region" description="Pro residues" evidence="1">
    <location>
        <begin position="221"/>
        <end position="236"/>
    </location>
</feature>
<keyword evidence="2" id="KW-0472">Membrane</keyword>
<keyword evidence="2" id="KW-1133">Transmembrane helix</keyword>
<feature type="transmembrane region" description="Helical" evidence="2">
    <location>
        <begin position="158"/>
        <end position="178"/>
    </location>
</feature>
<gene>
    <name evidence="4" type="ORF">EI77_01679</name>
</gene>
<dbReference type="OrthoDB" id="182662at2"/>
<dbReference type="RefSeq" id="WP_133794553.1">
    <property type="nucleotide sequence ID" value="NZ_SOCA01000002.1"/>
</dbReference>
<feature type="transmembrane region" description="Helical" evidence="2">
    <location>
        <begin position="59"/>
        <end position="79"/>
    </location>
</feature>
<keyword evidence="2" id="KW-0812">Transmembrane</keyword>
<accession>A0A4R7S4D8</accession>
<dbReference type="PANTHER" id="PTHR35889">
    <property type="entry name" value="CYCLOINULO-OLIGOSACCHARIDE FRUCTANOTRANSFERASE-RELATED"/>
    <property type="match status" value="1"/>
</dbReference>
<dbReference type="AlphaFoldDB" id="A0A4R7S4D8"/>
<proteinExistence type="predicted"/>
<dbReference type="Proteomes" id="UP000295662">
    <property type="component" value="Unassembled WGS sequence"/>
</dbReference>
<dbReference type="InterPro" id="IPR011429">
    <property type="entry name" value="Cyt_c_Planctomycete-type"/>
</dbReference>
<feature type="transmembrane region" description="Helical" evidence="2">
    <location>
        <begin position="124"/>
        <end position="146"/>
    </location>
</feature>
<protein>
    <submittedName>
        <fullName evidence="4">Cytochrome c</fullName>
    </submittedName>
</protein>
<feature type="region of interest" description="Disordered" evidence="1">
    <location>
        <begin position="217"/>
        <end position="248"/>
    </location>
</feature>
<evidence type="ECO:0000313" key="5">
    <source>
        <dbReference type="Proteomes" id="UP000295662"/>
    </source>
</evidence>
<dbReference type="EMBL" id="SOCA01000002">
    <property type="protein sequence ID" value="TDU73211.1"/>
    <property type="molecule type" value="Genomic_DNA"/>
</dbReference>
<dbReference type="Pfam" id="PF07635">
    <property type="entry name" value="PSCyt1"/>
    <property type="match status" value="1"/>
</dbReference>
<evidence type="ECO:0000256" key="1">
    <source>
        <dbReference type="SAM" id="MobiDB-lite"/>
    </source>
</evidence>
<organism evidence="4 5">
    <name type="scientific">Prosthecobacter fusiformis</name>
    <dbReference type="NCBI Taxonomy" id="48464"/>
    <lineage>
        <taxon>Bacteria</taxon>
        <taxon>Pseudomonadati</taxon>
        <taxon>Verrucomicrobiota</taxon>
        <taxon>Verrucomicrobiia</taxon>
        <taxon>Verrucomicrobiales</taxon>
        <taxon>Verrucomicrobiaceae</taxon>
        <taxon>Prosthecobacter</taxon>
    </lineage>
</organism>
<feature type="domain" description="Cytochrome C Planctomycete-type" evidence="3">
    <location>
        <begin position="276"/>
        <end position="335"/>
    </location>
</feature>
<dbReference type="PANTHER" id="PTHR35889:SF3">
    <property type="entry name" value="F-BOX DOMAIN-CONTAINING PROTEIN"/>
    <property type="match status" value="1"/>
</dbReference>
<feature type="transmembrane region" description="Helical" evidence="2">
    <location>
        <begin position="91"/>
        <end position="112"/>
    </location>
</feature>
<reference evidence="4 5" key="1">
    <citation type="submission" date="2019-03" db="EMBL/GenBank/DDBJ databases">
        <title>Genomic Encyclopedia of Archaeal and Bacterial Type Strains, Phase II (KMG-II): from individual species to whole genera.</title>
        <authorList>
            <person name="Goeker M."/>
        </authorList>
    </citation>
    <scope>NUCLEOTIDE SEQUENCE [LARGE SCALE GENOMIC DNA]</scope>
    <source>
        <strain evidence="4 5">ATCC 25309</strain>
    </source>
</reference>
<evidence type="ECO:0000259" key="3">
    <source>
        <dbReference type="Pfam" id="PF07635"/>
    </source>
</evidence>
<sequence length="382" mass="40682">MSYSSNDFGTPKSYAGTWVATLLLIVGFVIGLLVFPPLYEKPTEDVAGSVLFVGRFHPVLLHLPVGALMVLCMMELVCLTRKGEEAMGLGALFILWIGAAGSVLAVLAGIMLSREGGYEGGNFTLHQTLALVGTAGVLLALVIRLLAMGQGNFDLLHAYRAVFFLSFGIMGLGAHFGGNMSHGSKFLTLHAPEPIKSQIVGMETWMLSFVEKPKPVKPAAVPDPAPAPLPNPPPGEVPVSEPVAQPPAKPLGGLSPAVAEKLVFHDVILPILAAKCNNCHNEDKSKGDLRLDTFEMAMQGGENGSNIVPGKPAESLTIQRIDLPEDDDDHMPPTGKDQLTAEETTLLRWWVQQGASNTLKVSEAQFPAETQVTVDGLLKGQP</sequence>
<comment type="caution">
    <text evidence="4">The sequence shown here is derived from an EMBL/GenBank/DDBJ whole genome shotgun (WGS) entry which is preliminary data.</text>
</comment>
<name>A0A4R7S4D8_9BACT</name>
<feature type="transmembrane region" description="Helical" evidence="2">
    <location>
        <begin position="18"/>
        <end position="39"/>
    </location>
</feature>
<keyword evidence="5" id="KW-1185">Reference proteome</keyword>
<evidence type="ECO:0000313" key="4">
    <source>
        <dbReference type="EMBL" id="TDU73211.1"/>
    </source>
</evidence>
<evidence type="ECO:0000256" key="2">
    <source>
        <dbReference type="SAM" id="Phobius"/>
    </source>
</evidence>